<keyword evidence="3" id="KW-1185">Reference proteome</keyword>
<keyword evidence="2" id="KW-0489">Methyltransferase</keyword>
<dbReference type="GO" id="GO:0032259">
    <property type="term" value="P:methylation"/>
    <property type="evidence" value="ECO:0007669"/>
    <property type="project" value="UniProtKB-KW"/>
</dbReference>
<dbReference type="AlphaFoldDB" id="A0A7W3NFZ9"/>
<proteinExistence type="predicted"/>
<gene>
    <name evidence="2" type="ORF">HNP21_005429</name>
</gene>
<keyword evidence="2" id="KW-0808">Transferase</keyword>
<dbReference type="Proteomes" id="UP000543174">
    <property type="component" value="Unassembled WGS sequence"/>
</dbReference>
<name>A0A7W3NFZ9_PRIAR</name>
<dbReference type="EMBL" id="JACJHT010000010">
    <property type="protein sequence ID" value="MBA9042294.1"/>
    <property type="molecule type" value="Genomic_DNA"/>
</dbReference>
<dbReference type="InterPro" id="IPR013216">
    <property type="entry name" value="Methyltransf_11"/>
</dbReference>
<protein>
    <submittedName>
        <fullName evidence="2">SAM-dependent methyltransferase</fullName>
    </submittedName>
</protein>
<evidence type="ECO:0000259" key="1">
    <source>
        <dbReference type="Pfam" id="PF08241"/>
    </source>
</evidence>
<sequence>MKEKLHLGCGKTILKEWINLDIMKGQGVDIVADLEMCSEIPLPFEDNSIDEFYASHLIEHIHFTLPLMQELHRIAKNDSKAVFRLQYGLSDDKYVVKPYFIDSFACFSQPYYWRADYGYKGDWKTEKISLFVSQAVYKKKSFHEIYEDVMRKRNVVSEMVVELRAIKPTRVTKKELQTRPFIEFLMV</sequence>
<evidence type="ECO:0000313" key="2">
    <source>
        <dbReference type="EMBL" id="MBA9042294.1"/>
    </source>
</evidence>
<feature type="domain" description="Methyltransferase type 11" evidence="1">
    <location>
        <begin position="31"/>
        <end position="83"/>
    </location>
</feature>
<organism evidence="2 3">
    <name type="scientific">Priestia aryabhattai</name>
    <name type="common">Bacillus aryabhattai</name>
    <dbReference type="NCBI Taxonomy" id="412384"/>
    <lineage>
        <taxon>Bacteria</taxon>
        <taxon>Bacillati</taxon>
        <taxon>Bacillota</taxon>
        <taxon>Bacilli</taxon>
        <taxon>Bacillales</taxon>
        <taxon>Bacillaceae</taxon>
        <taxon>Priestia</taxon>
    </lineage>
</organism>
<comment type="caution">
    <text evidence="2">The sequence shown here is derived from an EMBL/GenBank/DDBJ whole genome shotgun (WGS) entry which is preliminary data.</text>
</comment>
<evidence type="ECO:0000313" key="3">
    <source>
        <dbReference type="Proteomes" id="UP000543174"/>
    </source>
</evidence>
<dbReference type="RefSeq" id="WP_097812323.1">
    <property type="nucleotide sequence ID" value="NZ_CP129010.1"/>
</dbReference>
<dbReference type="InterPro" id="IPR029063">
    <property type="entry name" value="SAM-dependent_MTases_sf"/>
</dbReference>
<accession>A0A7W3NFZ9</accession>
<dbReference type="Gene3D" id="3.40.50.150">
    <property type="entry name" value="Vaccinia Virus protein VP39"/>
    <property type="match status" value="1"/>
</dbReference>
<reference evidence="2" key="1">
    <citation type="submission" date="2020-08" db="EMBL/GenBank/DDBJ databases">
        <title>Functional genomics of gut bacteria from endangered species of beetles.</title>
        <authorList>
            <person name="Carlos-Shanley C."/>
        </authorList>
    </citation>
    <scope>NUCLEOTIDE SEQUENCE [LARGE SCALE GENOMIC DNA]</scope>
    <source>
        <strain evidence="2">S00060</strain>
    </source>
</reference>
<dbReference type="Pfam" id="PF08241">
    <property type="entry name" value="Methyltransf_11"/>
    <property type="match status" value="1"/>
</dbReference>
<dbReference type="GO" id="GO:0008757">
    <property type="term" value="F:S-adenosylmethionine-dependent methyltransferase activity"/>
    <property type="evidence" value="ECO:0007669"/>
    <property type="project" value="InterPro"/>
</dbReference>